<evidence type="ECO:0000256" key="3">
    <source>
        <dbReference type="SAM" id="MobiDB-lite"/>
    </source>
</evidence>
<keyword evidence="5" id="KW-1185">Reference proteome</keyword>
<evidence type="ECO:0000256" key="2">
    <source>
        <dbReference type="ARBA" id="ARBA00023242"/>
    </source>
</evidence>
<keyword evidence="2" id="KW-0539">Nucleus</keyword>
<evidence type="ECO:0000313" key="4">
    <source>
        <dbReference type="EMBL" id="QLG74426.1"/>
    </source>
</evidence>
<dbReference type="AlphaFoldDB" id="A0A7H9B7T5"/>
<dbReference type="GO" id="GO:0006355">
    <property type="term" value="P:regulation of DNA-templated transcription"/>
    <property type="evidence" value="ECO:0007669"/>
    <property type="project" value="InterPro"/>
</dbReference>
<name>A0A7H9B7T5_ZYGMR</name>
<protein>
    <recommendedName>
        <fullName evidence="6">DNA polymerase V</fullName>
    </recommendedName>
</protein>
<feature type="region of interest" description="Disordered" evidence="3">
    <location>
        <begin position="695"/>
        <end position="754"/>
    </location>
</feature>
<dbReference type="GeneID" id="59238209"/>
<dbReference type="GO" id="GO:0000182">
    <property type="term" value="F:rDNA binding"/>
    <property type="evidence" value="ECO:0007669"/>
    <property type="project" value="TreeGrafter"/>
</dbReference>
<dbReference type="Pfam" id="PF04931">
    <property type="entry name" value="DNA_pol_phi"/>
    <property type="match status" value="1"/>
</dbReference>
<accession>A0A7H9B7T5</accession>
<dbReference type="PANTHER" id="PTHR13213">
    <property type="entry name" value="MYB-BINDING PROTEIN 1A FAMILY MEMBER"/>
    <property type="match status" value="1"/>
</dbReference>
<dbReference type="OrthoDB" id="342531at2759"/>
<feature type="compositionally biased region" description="Acidic residues" evidence="3">
    <location>
        <begin position="788"/>
        <end position="801"/>
    </location>
</feature>
<comment type="subcellular location">
    <subcellularLocation>
        <location evidence="1">Nucleus</location>
    </subcellularLocation>
</comment>
<feature type="compositionally biased region" description="Acidic residues" evidence="3">
    <location>
        <begin position="699"/>
        <end position="754"/>
    </location>
</feature>
<organism evidence="4 5">
    <name type="scientific">Zygotorulaspora mrakii</name>
    <name type="common">Zygosaccharomyces mrakii</name>
    <dbReference type="NCBI Taxonomy" id="42260"/>
    <lineage>
        <taxon>Eukaryota</taxon>
        <taxon>Fungi</taxon>
        <taxon>Dikarya</taxon>
        <taxon>Ascomycota</taxon>
        <taxon>Saccharomycotina</taxon>
        <taxon>Saccharomycetes</taxon>
        <taxon>Saccharomycetales</taxon>
        <taxon>Saccharomycetaceae</taxon>
        <taxon>Zygotorulaspora</taxon>
    </lineage>
</organism>
<dbReference type="PANTHER" id="PTHR13213:SF2">
    <property type="entry name" value="MYB-BINDING PROTEIN 1A"/>
    <property type="match status" value="1"/>
</dbReference>
<feature type="region of interest" description="Disordered" evidence="3">
    <location>
        <begin position="770"/>
        <end position="801"/>
    </location>
</feature>
<dbReference type="GO" id="GO:0005730">
    <property type="term" value="C:nucleolus"/>
    <property type="evidence" value="ECO:0007669"/>
    <property type="project" value="InterPro"/>
</dbReference>
<evidence type="ECO:0000313" key="5">
    <source>
        <dbReference type="Proteomes" id="UP000509704"/>
    </source>
</evidence>
<dbReference type="Proteomes" id="UP000509704">
    <property type="component" value="Chromosome 7"/>
</dbReference>
<dbReference type="EMBL" id="CP058610">
    <property type="protein sequence ID" value="QLG74426.1"/>
    <property type="molecule type" value="Genomic_DNA"/>
</dbReference>
<dbReference type="InterPro" id="IPR007015">
    <property type="entry name" value="DNA_pol_V/MYBBP1A"/>
</dbReference>
<evidence type="ECO:0008006" key="6">
    <source>
        <dbReference type="Google" id="ProtNLM"/>
    </source>
</evidence>
<gene>
    <name evidence="4" type="ORF">HG535_0G03090</name>
</gene>
<evidence type="ECO:0000256" key="1">
    <source>
        <dbReference type="ARBA" id="ARBA00004123"/>
    </source>
</evidence>
<sequence length="1019" mass="114732">MVIGRVNRDWFYKLASDLEDERVSSAVALIKDLAALELPRDAEEWSYVLKRLVGGLASGRNSARLGFSLCLTEVINLALSIEDEAAKPQELATITKFFDVLSEHLAIDGSATGENASGKVLKGKDERGLLFGKMFALQALLNEPVFSQIFIEDGRVSGFAIRFIDELAQLATLKAWLREPCLFTLFGTIEKLLPFMNSNGIRSILQLFDKYQLTLTNEGLAIYLSLLKNAPNETASACSDLKLNSKCWKANDPLARGNLPLLSQVLRNSGASQEAPDSPTTKNTNWNPRLHFIWDILLPIIASPAAIDEPASDRPPSKKRRKEKSSVVEFPEFWKAAVDETFFNDKASSERKYLGFLIFEKTLDFVSPSWLHCCFSQNFMRCLINQSSNSKRLLYKMSQNSLRKVVNICGDNPSEKLIPCLESILFGSNGSINFDKLTKSKTVSKLISLNNITGNCLSSLFECLASQLSDISKMQKNEVQFSLDTLLHIIRSHKSKINDQLSLKPLLKPIVMCGFFLKGNEYINRIARDRLYSVLSELTTVENKGHSWQFQALEIILEEESSKRELANPLDESLLAIKNDSLVVLKKVSNDLANPQSRGLECLLSMCILEMYAGESESISIIEELCAFYNELQIEKSTSLVGLTEILLSLLAQRKSLFRKLSLLVWQQFINVVGEDELKVLLDVLSARENKKGFSQLFEDTDEQDEDDAEAEESQMEDEDRGEADLEENDRSDEELSASDSDSDSGESNDEGDDDVAEIDKEATSALAKALNIPENMLNDKGEVDFNQMDDESGDDSDEDEIESMDDEMMMQLDGQLSEIFKRRKEALTSVNTGNDRKIEAKESREDVITFKNRIIDMLEIYIKNVEKRIPSNDSTPAALNNLLLFIEPMINCIRETVDQPLALRISKLLKTRIYKIKPSEFQPAIEDSKKLYMMLEATHLRLLAVKNGLHKVIYHSVCATTSLFLAKILIGTRNDEQPGEVCDKIIDLYTTTLKQWKNHGKFGPNLFIDLVNWLASRK</sequence>
<dbReference type="KEGG" id="zmk:HG535_0G03090"/>
<reference evidence="4 5" key="1">
    <citation type="submission" date="2020-07" db="EMBL/GenBank/DDBJ databases">
        <title>The yeast mating-type switching endonuclease HO is a domesticated member of an unorthodox homing genetic element family.</title>
        <authorList>
            <person name="Coughlan A.Y."/>
            <person name="Lombardi L."/>
            <person name="Braun-Galleani S."/>
            <person name="Martos A.R."/>
            <person name="Galeote V."/>
            <person name="Bigey F."/>
            <person name="Dequin S."/>
            <person name="Byrne K.P."/>
            <person name="Wolfe K.H."/>
        </authorList>
    </citation>
    <scope>NUCLEOTIDE SEQUENCE [LARGE SCALE GENOMIC DNA]</scope>
    <source>
        <strain evidence="4 5">NRRL Y-6702</strain>
    </source>
</reference>
<dbReference type="RefSeq" id="XP_037146151.1">
    <property type="nucleotide sequence ID" value="XM_037290256.1"/>
</dbReference>
<proteinExistence type="predicted"/>